<evidence type="ECO:0000313" key="1">
    <source>
        <dbReference type="EMBL" id="EJX01337.1"/>
    </source>
</evidence>
<protein>
    <submittedName>
        <fullName evidence="1">Excinuclease ABC subunit A</fullName>
    </submittedName>
</protein>
<dbReference type="Gene3D" id="1.20.1580.10">
    <property type="entry name" value="ABC transporter ATPase like domain"/>
    <property type="match status" value="1"/>
</dbReference>
<reference evidence="1" key="1">
    <citation type="journal article" date="2012" name="PLoS ONE">
        <title>Gene sets for utilization of primary and secondary nutrition supplies in the distal gut of endangered iberian lynx.</title>
        <authorList>
            <person name="Alcaide M."/>
            <person name="Messina E."/>
            <person name="Richter M."/>
            <person name="Bargiela R."/>
            <person name="Peplies J."/>
            <person name="Huws S.A."/>
            <person name="Newbold C.J."/>
            <person name="Golyshin P.N."/>
            <person name="Simon M.A."/>
            <person name="Lopez G."/>
            <person name="Yakimov M.M."/>
            <person name="Ferrer M."/>
        </authorList>
    </citation>
    <scope>NUCLEOTIDE SEQUENCE</scope>
</reference>
<comment type="caution">
    <text evidence="1">The sequence shown here is derived from an EMBL/GenBank/DDBJ whole genome shotgun (WGS) entry which is preliminary data.</text>
</comment>
<dbReference type="EMBL" id="AMCI01002991">
    <property type="protein sequence ID" value="EJX01337.1"/>
    <property type="molecule type" value="Genomic_DNA"/>
</dbReference>
<organism evidence="1">
    <name type="scientific">gut metagenome</name>
    <dbReference type="NCBI Taxonomy" id="749906"/>
    <lineage>
        <taxon>unclassified sequences</taxon>
        <taxon>metagenomes</taxon>
        <taxon>organismal metagenomes</taxon>
    </lineage>
</organism>
<gene>
    <name evidence="1" type="ORF">EVA_10558</name>
</gene>
<sequence>MQARYRGKTVCPTCNGSRLKKEALYVKVGGKNISELVEMPVSELKLFF</sequence>
<accession>J9G289</accession>
<name>J9G289_9ZZZZ</name>
<proteinExistence type="predicted"/>
<dbReference type="AlphaFoldDB" id="J9G289"/>